<sequence>MNTLPLHYQETLFVPISPSDLFNYIDDHKNLSSHMNKPSLMMGGGVMKTILDDDQGKKVGSHIKLEGSAFGIQIKLDEVVTKHLPPYSKTWETVEYPQLIIIGNYRMGFEIEPYGNNSKFTVFIDYELPKGKTKLLGVLFSRIYARWCVRQISTSARNLTI</sequence>
<dbReference type="SUPFAM" id="SSF55961">
    <property type="entry name" value="Bet v1-like"/>
    <property type="match status" value="1"/>
</dbReference>
<dbReference type="InterPro" id="IPR023393">
    <property type="entry name" value="START-like_dom_sf"/>
</dbReference>
<evidence type="ECO:0000313" key="2">
    <source>
        <dbReference type="Proteomes" id="UP000179237"/>
    </source>
</evidence>
<comment type="caution">
    <text evidence="1">The sequence shown here is derived from an EMBL/GenBank/DDBJ whole genome shotgun (WGS) entry which is preliminary data.</text>
</comment>
<reference evidence="1 2" key="1">
    <citation type="journal article" date="2016" name="Nat. Commun.">
        <title>Thousands of microbial genomes shed light on interconnected biogeochemical processes in an aquifer system.</title>
        <authorList>
            <person name="Anantharaman K."/>
            <person name="Brown C.T."/>
            <person name="Hug L.A."/>
            <person name="Sharon I."/>
            <person name="Castelle C.J."/>
            <person name="Probst A.J."/>
            <person name="Thomas B.C."/>
            <person name="Singh A."/>
            <person name="Wilkins M.J."/>
            <person name="Karaoz U."/>
            <person name="Brodie E.L."/>
            <person name="Williams K.H."/>
            <person name="Hubbard S.S."/>
            <person name="Banfield J.F."/>
        </authorList>
    </citation>
    <scope>NUCLEOTIDE SEQUENCE [LARGE SCALE GENOMIC DNA]</scope>
</reference>
<organism evidence="1 2">
    <name type="scientific">Candidatus Collierbacteria bacterium RIFOXYD1_FULL_40_9</name>
    <dbReference type="NCBI Taxonomy" id="1817731"/>
    <lineage>
        <taxon>Bacteria</taxon>
        <taxon>Candidatus Collieribacteriota</taxon>
    </lineage>
</organism>
<dbReference type="Proteomes" id="UP000179237">
    <property type="component" value="Unassembled WGS sequence"/>
</dbReference>
<evidence type="ECO:0000313" key="1">
    <source>
        <dbReference type="EMBL" id="OGD81599.1"/>
    </source>
</evidence>
<name>A0A1F5FPR9_9BACT</name>
<dbReference type="AlphaFoldDB" id="A0A1F5FPR9"/>
<evidence type="ECO:0008006" key="3">
    <source>
        <dbReference type="Google" id="ProtNLM"/>
    </source>
</evidence>
<gene>
    <name evidence="1" type="ORF">A2572_04445</name>
</gene>
<dbReference type="EMBL" id="MFAQ01000041">
    <property type="protein sequence ID" value="OGD81599.1"/>
    <property type="molecule type" value="Genomic_DNA"/>
</dbReference>
<protein>
    <recommendedName>
        <fullName evidence="3">Coenzyme Q-binding protein COQ10 START domain-containing protein</fullName>
    </recommendedName>
</protein>
<dbReference type="Gene3D" id="3.30.530.20">
    <property type="match status" value="1"/>
</dbReference>
<accession>A0A1F5FPR9</accession>
<proteinExistence type="predicted"/>